<dbReference type="EMBL" id="CP000542">
    <property type="protein sequence ID" value="ABM57571.1"/>
    <property type="molecule type" value="Genomic_DNA"/>
</dbReference>
<name>A1WIW4_VEREI</name>
<evidence type="ECO:0000313" key="3">
    <source>
        <dbReference type="Proteomes" id="UP000000374"/>
    </source>
</evidence>
<gene>
    <name evidence="2" type="ordered locus">Veis_1818</name>
</gene>
<protein>
    <submittedName>
        <fullName evidence="2">Uncharacterized protein</fullName>
    </submittedName>
</protein>
<evidence type="ECO:0000313" key="2">
    <source>
        <dbReference type="EMBL" id="ABM57571.1"/>
    </source>
</evidence>
<organism evidence="2 3">
    <name type="scientific">Verminephrobacter eiseniae (strain EF01-2)</name>
    <dbReference type="NCBI Taxonomy" id="391735"/>
    <lineage>
        <taxon>Bacteria</taxon>
        <taxon>Pseudomonadati</taxon>
        <taxon>Pseudomonadota</taxon>
        <taxon>Betaproteobacteria</taxon>
        <taxon>Burkholderiales</taxon>
        <taxon>Comamonadaceae</taxon>
        <taxon>Verminephrobacter</taxon>
    </lineage>
</organism>
<keyword evidence="1" id="KW-0175">Coiled coil</keyword>
<dbReference type="OrthoDB" id="9805698at2"/>
<keyword evidence="3" id="KW-1185">Reference proteome</keyword>
<dbReference type="HOGENOM" id="CLU_752149_0_0_4"/>
<dbReference type="eggNOG" id="ENOG50338NX">
    <property type="taxonomic scope" value="Bacteria"/>
</dbReference>
<dbReference type="KEGG" id="vei:Veis_1818"/>
<sequence length="368" mass="41093">MRLWSLPGPSHFLDQAVAALRDGCSLLLPVPAHGLNGLRKALEDRLHFDGWNVAPVVEDDGGDPVEQMFSALGLDDGNQRRTVALLRQRLDPGQVVLVDRVLPCSWSAWKQFIGEYEIASRSIGMCERPLIVLFTEGVALLEMPQTAVALRALAWNNVVGELDVLLFVTSLLRNGTRPGYELRLVGRMISRLALWDLAVAAYLIERNPEDLFHPAVVLNDALRELGMPAGLDRTWQSGGLQCFDDVQCAHPFLIVREGDAQQELTMRLWAAQATEVLPALELQRRNLVRLMRGLVATPIDVAGIRYCDLNDMEIGPLSYVAHRQGLSDNIQRTAEKLKRLRNKLAHLDALDAIDVFDEKLYQHSTTDD</sequence>
<dbReference type="AlphaFoldDB" id="A1WIW4"/>
<proteinExistence type="predicted"/>
<accession>A1WIW4</accession>
<reference evidence="3" key="1">
    <citation type="submission" date="2006-12" db="EMBL/GenBank/DDBJ databases">
        <title>Complete sequence of chromosome 1 of Verminephrobacter eiseniae EF01-2.</title>
        <authorList>
            <person name="Copeland A."/>
            <person name="Lucas S."/>
            <person name="Lapidus A."/>
            <person name="Barry K."/>
            <person name="Detter J.C."/>
            <person name="Glavina del Rio T."/>
            <person name="Dalin E."/>
            <person name="Tice H."/>
            <person name="Pitluck S."/>
            <person name="Chertkov O."/>
            <person name="Brettin T."/>
            <person name="Bruce D."/>
            <person name="Han C."/>
            <person name="Tapia R."/>
            <person name="Gilna P."/>
            <person name="Schmutz J."/>
            <person name="Larimer F."/>
            <person name="Land M."/>
            <person name="Hauser L."/>
            <person name="Kyrpides N."/>
            <person name="Kim E."/>
            <person name="Stahl D."/>
            <person name="Richardson P."/>
        </authorList>
    </citation>
    <scope>NUCLEOTIDE SEQUENCE [LARGE SCALE GENOMIC DNA]</scope>
    <source>
        <strain evidence="3">EF01-2</strain>
    </source>
</reference>
<dbReference type="Proteomes" id="UP000000374">
    <property type="component" value="Chromosome"/>
</dbReference>
<feature type="coiled-coil region" evidence="1">
    <location>
        <begin position="323"/>
        <end position="350"/>
    </location>
</feature>
<evidence type="ECO:0000256" key="1">
    <source>
        <dbReference type="SAM" id="Coils"/>
    </source>
</evidence>